<accession>T2KNN2</accession>
<reference evidence="1 2" key="1">
    <citation type="journal article" date="2013" name="Appl. Environ. Microbiol.">
        <title>The genome of the alga-associated marine flavobacterium Formosa agariphila KMM 3901T reveals a broad potential for degradation of algal polysaccharides.</title>
        <authorList>
            <person name="Mann A.J."/>
            <person name="Hahnke R.L."/>
            <person name="Huang S."/>
            <person name="Werner J."/>
            <person name="Xing P."/>
            <person name="Barbeyron T."/>
            <person name="Huettel B."/>
            <person name="Stueber K."/>
            <person name="Reinhardt R."/>
            <person name="Harder J."/>
            <person name="Gloeckner F.O."/>
            <person name="Amann R.I."/>
            <person name="Teeling H."/>
        </authorList>
    </citation>
    <scope>NUCLEOTIDE SEQUENCE [LARGE SCALE GENOMIC DNA]</scope>
    <source>
        <strain evidence="2">DSM 15362 / KCTC 12365 / LMG 23005 / KMM 3901</strain>
    </source>
</reference>
<sequence length="65" mass="7587">MKTLRHDLAEHITNYHSVWSALLANTNYGNYASSLWDVTLKPEDIMVNHDDETFTFQHANFTFDV</sequence>
<dbReference type="EMBL" id="HG315671">
    <property type="protein sequence ID" value="CDF79604.1"/>
    <property type="molecule type" value="Genomic_DNA"/>
</dbReference>
<dbReference type="STRING" id="1347342.BN863_18920"/>
<keyword evidence="2" id="KW-1185">Reference proteome</keyword>
<dbReference type="OrthoDB" id="1442019at2"/>
<dbReference type="RefSeq" id="WP_038529888.1">
    <property type="nucleotide sequence ID" value="NZ_HG315671.1"/>
</dbReference>
<dbReference type="eggNOG" id="ENOG50345ZR">
    <property type="taxonomic scope" value="Bacteria"/>
</dbReference>
<dbReference type="AlphaFoldDB" id="T2KNN2"/>
<evidence type="ECO:0000313" key="2">
    <source>
        <dbReference type="Proteomes" id="UP000016160"/>
    </source>
</evidence>
<protein>
    <submittedName>
        <fullName evidence="1">Uncharacterized protein</fullName>
    </submittedName>
</protein>
<gene>
    <name evidence="1" type="ORF">BN863_18920</name>
</gene>
<proteinExistence type="predicted"/>
<dbReference type="HOGENOM" id="CLU_2843453_0_0_10"/>
<organism evidence="1 2">
    <name type="scientific">Formosa agariphila (strain DSM 15362 / KCTC 12365 / LMG 23005 / KMM 3901 / M-2Alg 35-1)</name>
    <dbReference type="NCBI Taxonomy" id="1347342"/>
    <lineage>
        <taxon>Bacteria</taxon>
        <taxon>Pseudomonadati</taxon>
        <taxon>Bacteroidota</taxon>
        <taxon>Flavobacteriia</taxon>
        <taxon>Flavobacteriales</taxon>
        <taxon>Flavobacteriaceae</taxon>
        <taxon>Formosa</taxon>
    </lineage>
</organism>
<dbReference type="PATRIC" id="fig|1347342.6.peg.1895"/>
<evidence type="ECO:0000313" key="1">
    <source>
        <dbReference type="EMBL" id="CDF79604.1"/>
    </source>
</evidence>
<dbReference type="Proteomes" id="UP000016160">
    <property type="component" value="Chromosome"/>
</dbReference>
<name>T2KNN2_FORAG</name>